<dbReference type="GO" id="GO:0034040">
    <property type="term" value="F:ATPase-coupled lipid transmembrane transporter activity"/>
    <property type="evidence" value="ECO:0007669"/>
    <property type="project" value="TreeGrafter"/>
</dbReference>
<accession>D8PTW6</accession>
<dbReference type="Gene3D" id="3.40.50.300">
    <property type="entry name" value="P-loop containing nucleotide triphosphate hydrolases"/>
    <property type="match status" value="1"/>
</dbReference>
<dbReference type="SUPFAM" id="SSF52540">
    <property type="entry name" value="P-loop containing nucleoside triphosphate hydrolases"/>
    <property type="match status" value="1"/>
</dbReference>
<keyword evidence="1" id="KW-0547">Nucleotide-binding</keyword>
<dbReference type="PROSITE" id="PS50893">
    <property type="entry name" value="ABC_TRANSPORTER_2"/>
    <property type="match status" value="1"/>
</dbReference>
<dbReference type="Pfam" id="PF00005">
    <property type="entry name" value="ABC_tran"/>
    <property type="match status" value="1"/>
</dbReference>
<evidence type="ECO:0000256" key="2">
    <source>
        <dbReference type="ARBA" id="ARBA00022840"/>
    </source>
</evidence>
<dbReference type="InterPro" id="IPR039421">
    <property type="entry name" value="Type_1_exporter"/>
</dbReference>
<dbReference type="AlphaFoldDB" id="D8PTW6"/>
<dbReference type="VEuPathDB" id="FungiDB:SCHCODRAFT_02482745"/>
<reference evidence="4 5" key="1">
    <citation type="journal article" date="2010" name="Nat. Biotechnol.">
        <title>Genome sequence of the model mushroom Schizophyllum commune.</title>
        <authorList>
            <person name="Ohm R.A."/>
            <person name="de Jong J.F."/>
            <person name="Lugones L.G."/>
            <person name="Aerts A."/>
            <person name="Kothe E."/>
            <person name="Stajich J.E."/>
            <person name="de Vries R.P."/>
            <person name="Record E."/>
            <person name="Levasseur A."/>
            <person name="Baker S.E."/>
            <person name="Bartholomew K.A."/>
            <person name="Coutinho P.M."/>
            <person name="Erdmann S."/>
            <person name="Fowler T.J."/>
            <person name="Gathman A.C."/>
            <person name="Lombard V."/>
            <person name="Henrissat B."/>
            <person name="Knabe N."/>
            <person name="Kuees U."/>
            <person name="Lilly W.W."/>
            <person name="Lindquist E."/>
            <person name="Lucas S."/>
            <person name="Magnuson J.K."/>
            <person name="Piumi F."/>
            <person name="Raudaskoski M."/>
            <person name="Salamov A."/>
            <person name="Schmutz J."/>
            <person name="Schwarze F.W.M.R."/>
            <person name="vanKuyk P.A."/>
            <person name="Horton J.S."/>
            <person name="Grigoriev I.V."/>
            <person name="Woesten H.A.B."/>
        </authorList>
    </citation>
    <scope>NUCLEOTIDE SEQUENCE [LARGE SCALE GENOMIC DNA]</scope>
    <source>
        <strain evidence="5">H4-8 / FGSC 9210</strain>
    </source>
</reference>
<evidence type="ECO:0000313" key="4">
    <source>
        <dbReference type="EMBL" id="EFI99850.1"/>
    </source>
</evidence>
<dbReference type="OMA" id="CIMESAD"/>
<organism evidence="5">
    <name type="scientific">Schizophyllum commune (strain H4-8 / FGSC 9210)</name>
    <name type="common">Split gill fungus</name>
    <dbReference type="NCBI Taxonomy" id="578458"/>
    <lineage>
        <taxon>Eukaryota</taxon>
        <taxon>Fungi</taxon>
        <taxon>Dikarya</taxon>
        <taxon>Basidiomycota</taxon>
        <taxon>Agaricomycotina</taxon>
        <taxon>Agaricomycetes</taxon>
        <taxon>Agaricomycetidae</taxon>
        <taxon>Agaricales</taxon>
        <taxon>Schizophyllaceae</taxon>
        <taxon>Schizophyllum</taxon>
    </lineage>
</organism>
<evidence type="ECO:0000313" key="5">
    <source>
        <dbReference type="Proteomes" id="UP000007431"/>
    </source>
</evidence>
<dbReference type="PANTHER" id="PTHR24221">
    <property type="entry name" value="ATP-BINDING CASSETTE SUB-FAMILY B"/>
    <property type="match status" value="1"/>
</dbReference>
<dbReference type="GO" id="GO:0016887">
    <property type="term" value="F:ATP hydrolysis activity"/>
    <property type="evidence" value="ECO:0007669"/>
    <property type="project" value="InterPro"/>
</dbReference>
<sequence>LSVDIKPGQVVLLTGTHGSGKSTLLDAILGLEPIYNGDISINGRPLLEHNLVELRRHTAYFTANNALLPLSLRDNVLLGIDASPDLRDEIASRAIALAGLDLPLDAVMEDVDRLDSSMDAPIGQGARDMLLAASARLVLVDESATDGPEVDSLVEHVLENRDGETVIIATEYPAPLSVHADLIVCMDKGRIVQQGKHEDLISDKEGMYAKLCDDQ</sequence>
<name>D8PTW6_SCHCM</name>
<gene>
    <name evidence="4" type="ORF">SCHCODRAFT_51416</name>
</gene>
<dbReference type="GO" id="GO:0005524">
    <property type="term" value="F:ATP binding"/>
    <property type="evidence" value="ECO:0007669"/>
    <property type="project" value="UniProtKB-KW"/>
</dbReference>
<dbReference type="SMART" id="SM00382">
    <property type="entry name" value="AAA"/>
    <property type="match status" value="1"/>
</dbReference>
<proteinExistence type="predicted"/>
<dbReference type="HOGENOM" id="CLU_1283919_0_0_1"/>
<dbReference type="PANTHER" id="PTHR24221:SF261">
    <property type="entry name" value="GLUTATHIONE_L-CYSTEINE TRANSPORT SYSTEM ATP-BINDING_PERMEASE PROTEIN CYDD"/>
    <property type="match status" value="1"/>
</dbReference>
<keyword evidence="2" id="KW-0067">ATP-binding</keyword>
<feature type="non-terminal residue" evidence="4">
    <location>
        <position position="1"/>
    </location>
</feature>
<dbReference type="InParanoid" id="D8PTW6"/>
<feature type="domain" description="ABC transporter" evidence="3">
    <location>
        <begin position="1"/>
        <end position="213"/>
    </location>
</feature>
<evidence type="ECO:0000256" key="1">
    <source>
        <dbReference type="ARBA" id="ARBA00022741"/>
    </source>
</evidence>
<evidence type="ECO:0000259" key="3">
    <source>
        <dbReference type="PROSITE" id="PS50893"/>
    </source>
</evidence>
<dbReference type="Proteomes" id="UP000007431">
    <property type="component" value="Unassembled WGS sequence"/>
</dbReference>
<keyword evidence="5" id="KW-1185">Reference proteome</keyword>
<dbReference type="InterPro" id="IPR003593">
    <property type="entry name" value="AAA+_ATPase"/>
</dbReference>
<dbReference type="InterPro" id="IPR027417">
    <property type="entry name" value="P-loop_NTPase"/>
</dbReference>
<dbReference type="EMBL" id="GL377303">
    <property type="protein sequence ID" value="EFI99850.1"/>
    <property type="molecule type" value="Genomic_DNA"/>
</dbReference>
<dbReference type="eggNOG" id="KOG0058">
    <property type="taxonomic scope" value="Eukaryota"/>
</dbReference>
<dbReference type="InterPro" id="IPR003439">
    <property type="entry name" value="ABC_transporter-like_ATP-bd"/>
</dbReference>
<protein>
    <recommendedName>
        <fullName evidence="3">ABC transporter domain-containing protein</fullName>
    </recommendedName>
</protein>